<dbReference type="PANTHER" id="PTHR48106:SF2">
    <property type="entry name" value="ZN2+-BINDING DEHYDROGENASE"/>
    <property type="match status" value="1"/>
</dbReference>
<evidence type="ECO:0000259" key="3">
    <source>
        <dbReference type="SMART" id="SM00829"/>
    </source>
</evidence>
<dbReference type="Pfam" id="PF08240">
    <property type="entry name" value="ADH_N"/>
    <property type="match status" value="1"/>
</dbReference>
<dbReference type="SUPFAM" id="SSF50129">
    <property type="entry name" value="GroES-like"/>
    <property type="match status" value="1"/>
</dbReference>
<evidence type="ECO:0000313" key="5">
    <source>
        <dbReference type="Proteomes" id="UP000282028"/>
    </source>
</evidence>
<reference evidence="4 5" key="1">
    <citation type="submission" date="2018-10" db="EMBL/GenBank/DDBJ databases">
        <title>Phylogenomics of Brevibacillus.</title>
        <authorList>
            <person name="Dunlap C."/>
        </authorList>
    </citation>
    <scope>NUCLEOTIDE SEQUENCE [LARGE SCALE GENOMIC DNA]</scope>
    <source>
        <strain evidence="4 5">JCM 12215</strain>
    </source>
</reference>
<comment type="caution">
    <text evidence="4">The sequence shown here is derived from an EMBL/GenBank/DDBJ whole genome shotgun (WGS) entry which is preliminary data.</text>
</comment>
<accession>A0A3M8C6Y7</accession>
<dbReference type="Proteomes" id="UP000282028">
    <property type="component" value="Unassembled WGS sequence"/>
</dbReference>
<keyword evidence="5" id="KW-1185">Reference proteome</keyword>
<dbReference type="GO" id="GO:0016651">
    <property type="term" value="F:oxidoreductase activity, acting on NAD(P)H"/>
    <property type="evidence" value="ECO:0007669"/>
    <property type="project" value="TreeGrafter"/>
</dbReference>
<dbReference type="InterPro" id="IPR013154">
    <property type="entry name" value="ADH-like_N"/>
</dbReference>
<dbReference type="RefSeq" id="WP_122909973.1">
    <property type="nucleotide sequence ID" value="NZ_CBCSBE010000009.1"/>
</dbReference>
<dbReference type="InterPro" id="IPR036291">
    <property type="entry name" value="NAD(P)-bd_dom_sf"/>
</dbReference>
<sequence>MDAAYVTFYEFGSPGQVLKVENRELQRPKAGEVLVQMTERPINPSDLLPVYGVYSHRISLPAIPGYEGVGVVVDVGPFVSSQWIGKRVLPLRGEGIWQEYVTCNAELAVPVPDFMEDYMAAQLYINPITAWVACTEVLALKPGDVLLVNACGSSIGRIFAQLSQVLGFQLIAITRNHHYTEELLQLGATHVINTAETPLQPTVMEWTNGRGAKAAIDSIGGTDGSDLAFLVQSGGIVLTIGLLSGQPVHWAEISKKTNVQVKMLHLRHWNQQVSVQAWQNTFQHLISLIQKKKLTFRRPDAHYSLSQVHEAVRYAESSSSMPSMTF</sequence>
<dbReference type="Gene3D" id="3.40.50.720">
    <property type="entry name" value="NAD(P)-binding Rossmann-like Domain"/>
    <property type="match status" value="1"/>
</dbReference>
<dbReference type="Gene3D" id="3.90.180.10">
    <property type="entry name" value="Medium-chain alcohol dehydrogenases, catalytic domain"/>
    <property type="match status" value="1"/>
</dbReference>
<feature type="domain" description="Enoyl reductase (ER)" evidence="3">
    <location>
        <begin position="15"/>
        <end position="321"/>
    </location>
</feature>
<evidence type="ECO:0000256" key="1">
    <source>
        <dbReference type="ARBA" id="ARBA00022857"/>
    </source>
</evidence>
<dbReference type="OrthoDB" id="9787435at2"/>
<keyword evidence="2" id="KW-0560">Oxidoreductase</keyword>
<protein>
    <submittedName>
        <fullName evidence="4">Alcohol dehydrogenase</fullName>
    </submittedName>
</protein>
<dbReference type="InterPro" id="IPR011032">
    <property type="entry name" value="GroES-like_sf"/>
</dbReference>
<evidence type="ECO:0000313" key="4">
    <source>
        <dbReference type="EMBL" id="RNB71177.1"/>
    </source>
</evidence>
<dbReference type="InterPro" id="IPR020843">
    <property type="entry name" value="ER"/>
</dbReference>
<evidence type="ECO:0000256" key="2">
    <source>
        <dbReference type="ARBA" id="ARBA00023002"/>
    </source>
</evidence>
<gene>
    <name evidence="4" type="ORF">EDM52_15965</name>
</gene>
<dbReference type="Pfam" id="PF00107">
    <property type="entry name" value="ADH_zinc_N"/>
    <property type="match status" value="1"/>
</dbReference>
<keyword evidence="1" id="KW-0521">NADP</keyword>
<dbReference type="EMBL" id="RHHR01000029">
    <property type="protein sequence ID" value="RNB71177.1"/>
    <property type="molecule type" value="Genomic_DNA"/>
</dbReference>
<dbReference type="PANTHER" id="PTHR48106">
    <property type="entry name" value="QUINONE OXIDOREDUCTASE PIG3-RELATED"/>
    <property type="match status" value="1"/>
</dbReference>
<dbReference type="AlphaFoldDB" id="A0A3M8C6Y7"/>
<organism evidence="4 5">
    <name type="scientific">Brevibacillus invocatus</name>
    <dbReference type="NCBI Taxonomy" id="173959"/>
    <lineage>
        <taxon>Bacteria</taxon>
        <taxon>Bacillati</taxon>
        <taxon>Bacillota</taxon>
        <taxon>Bacilli</taxon>
        <taxon>Bacillales</taxon>
        <taxon>Paenibacillaceae</taxon>
        <taxon>Brevibacillus</taxon>
    </lineage>
</organism>
<dbReference type="InterPro" id="IPR013149">
    <property type="entry name" value="ADH-like_C"/>
</dbReference>
<dbReference type="CDD" id="cd05282">
    <property type="entry name" value="ETR_like"/>
    <property type="match status" value="1"/>
</dbReference>
<name>A0A3M8C6Y7_9BACL</name>
<dbReference type="GO" id="GO:0070402">
    <property type="term" value="F:NADPH binding"/>
    <property type="evidence" value="ECO:0007669"/>
    <property type="project" value="TreeGrafter"/>
</dbReference>
<dbReference type="SMART" id="SM00829">
    <property type="entry name" value="PKS_ER"/>
    <property type="match status" value="1"/>
</dbReference>
<proteinExistence type="predicted"/>
<dbReference type="SUPFAM" id="SSF51735">
    <property type="entry name" value="NAD(P)-binding Rossmann-fold domains"/>
    <property type="match status" value="1"/>
</dbReference>